<organism evidence="1 2">
    <name type="scientific">Rasamsonia emersonii (strain ATCC 16479 / CBS 393.64 / IMI 116815)</name>
    <dbReference type="NCBI Taxonomy" id="1408163"/>
    <lineage>
        <taxon>Eukaryota</taxon>
        <taxon>Fungi</taxon>
        <taxon>Dikarya</taxon>
        <taxon>Ascomycota</taxon>
        <taxon>Pezizomycotina</taxon>
        <taxon>Eurotiomycetes</taxon>
        <taxon>Eurotiomycetidae</taxon>
        <taxon>Eurotiales</taxon>
        <taxon>Trichocomaceae</taxon>
        <taxon>Rasamsonia</taxon>
    </lineage>
</organism>
<dbReference type="AlphaFoldDB" id="A0A0F4YGW8"/>
<sequence>SVKRITIWELFKNLSGVRHIQIPSTKDNEDDVVSIYPDFLNISMNPYLDEIEQYHRLHRVLPDTSSLSPSEVAREAQLQAMKDAFHQEDRGRDVAKMVHDQIVKFLNDYNSGGYFSPYTSLIGPSGIGKSFLVKQMAYQNRIYIVYASLGIPAACCYPGRSAIADLIGFIHDRPAMIMFFECYIVASLVHVELCKDFGITAAAFFDLQVDELFAEFQTTLSKHVMGFYNKVNGEYSIKQGKGGRRERSDQDWKPFDYQGYIDEFLEEYKSDVRYLFRQAREQLRSSEKYAHYISESRIEMNNGYNEPSVLICFDEAQELISDWSYARDMRFCALRRAMRNQTCLGFSKDIKKRCDVDRKRFFGLLLDTVTRISDPSPQDTFDPSLKAVSDRHVFPPIYQIDSMNVFVDDAADSQYHPDQLIGARVRVMLSDTFFPLGDPCGVLCWKNTVCIRSQSWPTPKSVVAENLLVVTDNGDETEALALISYRMNFDVALFSLAEKLTSGYLRCIVDINVERTLLRTTQPSEPIIAFLSADKTLHDRDSRVRAVKALYKNTTKGFIHLGDIGEAVAALVLLFTFDKVHHTVNGRWPAPVKLSTFISILFPSSKLGMIERCMTDKREMQSLWENGYVFFNHFVRLSESSPTAKTLKRAYDRGAAIFPPLGYKGCDIIIPVSLRGQQKMTYLIIQVKNRRNDSLTNALRNEAKEALKSAAGLLLTSSPHLGILMSLRSREGQQEMDVVYPLERPAQRPPSGRQGKKMGDTNYVWNDMNRVVIAAVGMGVDLYPGVGFGHRPENEPQTVEMVQYLNSLLDQTAEMPTKEENSYYEYLLSPVV</sequence>
<keyword evidence="2" id="KW-1185">Reference proteome</keyword>
<dbReference type="PANTHER" id="PTHR33266">
    <property type="entry name" value="CHROMOSOME 15, WHOLE GENOME SHOTGUN SEQUENCE"/>
    <property type="match status" value="1"/>
</dbReference>
<protein>
    <submittedName>
        <fullName evidence="1">Uncharacterized protein</fullName>
    </submittedName>
</protein>
<dbReference type="InterPro" id="IPR027417">
    <property type="entry name" value="P-loop_NTPase"/>
</dbReference>
<gene>
    <name evidence="1" type="ORF">T310_8584</name>
</gene>
<dbReference type="PANTHER" id="PTHR33266:SF1">
    <property type="entry name" value="F-BOX DOMAIN-CONTAINING PROTEIN"/>
    <property type="match status" value="1"/>
</dbReference>
<comment type="caution">
    <text evidence="1">The sequence shown here is derived from an EMBL/GenBank/DDBJ whole genome shotgun (WGS) entry which is preliminary data.</text>
</comment>
<dbReference type="GeneID" id="25320828"/>
<name>A0A0F4YGW8_RASE3</name>
<dbReference type="SUPFAM" id="SSF52540">
    <property type="entry name" value="P-loop containing nucleoside triphosphate hydrolases"/>
    <property type="match status" value="1"/>
</dbReference>
<feature type="non-terminal residue" evidence="1">
    <location>
        <position position="1"/>
    </location>
</feature>
<dbReference type="Proteomes" id="UP000053958">
    <property type="component" value="Unassembled WGS sequence"/>
</dbReference>
<dbReference type="OrthoDB" id="4225869at2759"/>
<evidence type="ECO:0000313" key="1">
    <source>
        <dbReference type="EMBL" id="KKA17492.1"/>
    </source>
</evidence>
<dbReference type="EMBL" id="LASV01000644">
    <property type="protein sequence ID" value="KKA17492.1"/>
    <property type="molecule type" value="Genomic_DNA"/>
</dbReference>
<proteinExistence type="predicted"/>
<reference evidence="1 2" key="1">
    <citation type="submission" date="2015-04" db="EMBL/GenBank/DDBJ databases">
        <authorList>
            <person name="Heijne W.H."/>
            <person name="Fedorova N.D."/>
            <person name="Nierman W.C."/>
            <person name="Vollebregt A.W."/>
            <person name="Zhao Z."/>
            <person name="Wu L."/>
            <person name="Kumar M."/>
            <person name="Stam H."/>
            <person name="van den Berg M.A."/>
            <person name="Pel H.J."/>
        </authorList>
    </citation>
    <scope>NUCLEOTIDE SEQUENCE [LARGE SCALE GENOMIC DNA]</scope>
    <source>
        <strain evidence="1 2">CBS 393.64</strain>
    </source>
</reference>
<accession>A0A0F4YGW8</accession>
<dbReference type="STRING" id="1408163.A0A0F4YGW8"/>
<evidence type="ECO:0000313" key="2">
    <source>
        <dbReference type="Proteomes" id="UP000053958"/>
    </source>
</evidence>
<dbReference type="RefSeq" id="XP_013324104.1">
    <property type="nucleotide sequence ID" value="XM_013468650.1"/>
</dbReference>